<keyword evidence="2" id="KW-1185">Reference proteome</keyword>
<accession>A0ABP6YVD4</accession>
<organism evidence="1 2">
    <name type="scientific">Streptomyces osmaniensis</name>
    <dbReference type="NCBI Taxonomy" id="593134"/>
    <lineage>
        <taxon>Bacteria</taxon>
        <taxon>Bacillati</taxon>
        <taxon>Actinomycetota</taxon>
        <taxon>Actinomycetes</taxon>
        <taxon>Kitasatosporales</taxon>
        <taxon>Streptomycetaceae</taxon>
        <taxon>Streptomyces</taxon>
    </lineage>
</organism>
<reference evidence="2" key="1">
    <citation type="journal article" date="2019" name="Int. J. Syst. Evol. Microbiol.">
        <title>The Global Catalogue of Microorganisms (GCM) 10K type strain sequencing project: providing services to taxonomists for standard genome sequencing and annotation.</title>
        <authorList>
            <consortium name="The Broad Institute Genomics Platform"/>
            <consortium name="The Broad Institute Genome Sequencing Center for Infectious Disease"/>
            <person name="Wu L."/>
            <person name="Ma J."/>
        </authorList>
    </citation>
    <scope>NUCLEOTIDE SEQUENCE [LARGE SCALE GENOMIC DNA]</scope>
    <source>
        <strain evidence="2">JCM 17656</strain>
    </source>
</reference>
<protein>
    <submittedName>
        <fullName evidence="1">Uncharacterized protein</fullName>
    </submittedName>
</protein>
<evidence type="ECO:0000313" key="1">
    <source>
        <dbReference type="EMBL" id="GAA3590652.1"/>
    </source>
</evidence>
<evidence type="ECO:0000313" key="2">
    <source>
        <dbReference type="Proteomes" id="UP001500707"/>
    </source>
</evidence>
<sequence>MDRNRHMATRTSNPRDNVAQVSAAPGALLVDFDSLLGEDRKPFDQTKLGTTVTATVTVRSIADMAGGHARGIVDGDGGYAIIYVPRGIHSVLKHTLTAGATVRIRGTHQLVGMLPTIDVFAARAVNV</sequence>
<gene>
    <name evidence="1" type="ORF">GCM10022295_85360</name>
</gene>
<dbReference type="Proteomes" id="UP001500707">
    <property type="component" value="Unassembled WGS sequence"/>
</dbReference>
<dbReference type="EMBL" id="BAABCE010000027">
    <property type="protein sequence ID" value="GAA3590652.1"/>
    <property type="molecule type" value="Genomic_DNA"/>
</dbReference>
<comment type="caution">
    <text evidence="1">The sequence shown here is derived from an EMBL/GenBank/DDBJ whole genome shotgun (WGS) entry which is preliminary data.</text>
</comment>
<name>A0ABP6YVD4_9ACTN</name>
<proteinExistence type="predicted"/>